<evidence type="ECO:0000313" key="1">
    <source>
        <dbReference type="EMBL" id="RTQ45410.1"/>
    </source>
</evidence>
<organism evidence="1 2">
    <name type="scientific">Hymenobacter gummosus</name>
    <dbReference type="NCBI Taxonomy" id="1776032"/>
    <lineage>
        <taxon>Bacteria</taxon>
        <taxon>Pseudomonadati</taxon>
        <taxon>Bacteroidota</taxon>
        <taxon>Cytophagia</taxon>
        <taxon>Cytophagales</taxon>
        <taxon>Hymenobacteraceae</taxon>
        <taxon>Hymenobacter</taxon>
    </lineage>
</organism>
<evidence type="ECO:0000313" key="2">
    <source>
        <dbReference type="Proteomes" id="UP000282184"/>
    </source>
</evidence>
<name>A0A3S0QEE3_9BACT</name>
<keyword evidence="2" id="KW-1185">Reference proteome</keyword>
<proteinExistence type="predicted"/>
<comment type="caution">
    <text evidence="1">The sequence shown here is derived from an EMBL/GenBank/DDBJ whole genome shotgun (WGS) entry which is preliminary data.</text>
</comment>
<dbReference type="Proteomes" id="UP000282184">
    <property type="component" value="Unassembled WGS sequence"/>
</dbReference>
<protein>
    <submittedName>
        <fullName evidence="1">Uncharacterized protein</fullName>
    </submittedName>
</protein>
<dbReference type="AlphaFoldDB" id="A0A3S0QEE3"/>
<accession>A0A3S0QEE3</accession>
<reference evidence="1 2" key="1">
    <citation type="submission" date="2018-12" db="EMBL/GenBank/DDBJ databases">
        <title>Hymenobacter gummosus sp. nov., isolated from a spring.</title>
        <authorList>
            <person name="Nie L."/>
        </authorList>
    </citation>
    <scope>NUCLEOTIDE SEQUENCE [LARGE SCALE GENOMIC DNA]</scope>
    <source>
        <strain evidence="1 2">KCTC 52166</strain>
    </source>
</reference>
<dbReference type="EMBL" id="RXOF01000020">
    <property type="protein sequence ID" value="RTQ45410.1"/>
    <property type="molecule type" value="Genomic_DNA"/>
</dbReference>
<sequence>MANVEKNLVTQGLSGTLGGQLVFRQTSRGTVVGVSPQSPSGPPTAGQLAQRERFQQAVVYAKGQSQDPAVQAEYAEQAAAENISVYNVLLRDFLQAPNITDVDLSQYSGQAGEVIVVTANDDHAVQAVTVKIENGDGSLVEQGTAVQQTDPNRWHYRTTQPNTSLTGDKITVTATDNPGHTAVKTQILP</sequence>
<gene>
    <name evidence="1" type="ORF">EJV47_25045</name>
</gene>